<feature type="region of interest" description="Disordered" evidence="8">
    <location>
        <begin position="1104"/>
        <end position="1138"/>
    </location>
</feature>
<feature type="compositionally biased region" description="Basic and acidic residues" evidence="8">
    <location>
        <begin position="1879"/>
        <end position="1888"/>
    </location>
</feature>
<feature type="region of interest" description="Disordered" evidence="8">
    <location>
        <begin position="579"/>
        <end position="635"/>
    </location>
</feature>
<evidence type="ECO:0000256" key="8">
    <source>
        <dbReference type="SAM" id="MobiDB-lite"/>
    </source>
</evidence>
<feature type="compositionally biased region" description="Basic residues" evidence="8">
    <location>
        <begin position="690"/>
        <end position="703"/>
    </location>
</feature>
<dbReference type="EMBL" id="GFFV01000117">
    <property type="protein sequence ID" value="JAV39828.1"/>
    <property type="molecule type" value="Transcribed_RNA"/>
</dbReference>
<feature type="region of interest" description="Disordered" evidence="8">
    <location>
        <begin position="2043"/>
        <end position="2122"/>
    </location>
</feature>
<feature type="compositionally biased region" description="Polar residues" evidence="8">
    <location>
        <begin position="595"/>
        <end position="606"/>
    </location>
</feature>
<feature type="compositionally biased region" description="Polar residues" evidence="8">
    <location>
        <begin position="1716"/>
        <end position="1729"/>
    </location>
</feature>
<keyword evidence="4 7" id="KW-0493">Microtubule</keyword>
<keyword evidence="6 7" id="KW-0206">Cytoskeleton</keyword>
<evidence type="ECO:0000256" key="3">
    <source>
        <dbReference type="ARBA" id="ARBA00022553"/>
    </source>
</evidence>
<evidence type="ECO:0000256" key="5">
    <source>
        <dbReference type="ARBA" id="ARBA00022737"/>
    </source>
</evidence>
<feature type="compositionally biased region" description="Polar residues" evidence="8">
    <location>
        <begin position="1952"/>
        <end position="1968"/>
    </location>
</feature>
<feature type="region of interest" description="Disordered" evidence="8">
    <location>
        <begin position="534"/>
        <end position="565"/>
    </location>
</feature>
<dbReference type="InterPro" id="IPR001084">
    <property type="entry name" value="MAP_tubulin-bd_rpt"/>
</dbReference>
<feature type="compositionally biased region" description="Low complexity" evidence="8">
    <location>
        <begin position="1901"/>
        <end position="1916"/>
    </location>
</feature>
<feature type="compositionally biased region" description="Basic and acidic residues" evidence="8">
    <location>
        <begin position="1273"/>
        <end position="1283"/>
    </location>
</feature>
<dbReference type="PANTHER" id="PTHR11501:SF16">
    <property type="entry name" value="MICROTUBULE-ASSOCIATED PROTEIN 4"/>
    <property type="match status" value="1"/>
</dbReference>
<proteinExistence type="predicted"/>
<feature type="region of interest" description="Disordered" evidence="8">
    <location>
        <begin position="689"/>
        <end position="718"/>
    </location>
</feature>
<accession>A0A250Y880</accession>
<feature type="compositionally biased region" description="Polar residues" evidence="8">
    <location>
        <begin position="2113"/>
        <end position="2122"/>
    </location>
</feature>
<dbReference type="GO" id="GO:0031175">
    <property type="term" value="P:neuron projection development"/>
    <property type="evidence" value="ECO:0007669"/>
    <property type="project" value="TreeGrafter"/>
</dbReference>
<feature type="region of interest" description="Disordered" evidence="8">
    <location>
        <begin position="965"/>
        <end position="992"/>
    </location>
</feature>
<dbReference type="PANTHER" id="PTHR11501">
    <property type="entry name" value="MICROTUBULE-ASSOCIATED PROTEIN"/>
    <property type="match status" value="1"/>
</dbReference>
<feature type="region of interest" description="Disordered" evidence="8">
    <location>
        <begin position="1256"/>
        <end position="1288"/>
    </location>
</feature>
<feature type="compositionally biased region" description="Basic and acidic residues" evidence="8">
    <location>
        <begin position="709"/>
        <end position="718"/>
    </location>
</feature>
<feature type="compositionally biased region" description="Basic and acidic residues" evidence="8">
    <location>
        <begin position="1809"/>
        <end position="1826"/>
    </location>
</feature>
<feature type="compositionally biased region" description="Polar residues" evidence="8">
    <location>
        <begin position="542"/>
        <end position="554"/>
    </location>
</feature>
<feature type="region of interest" description="Disordered" evidence="8">
    <location>
        <begin position="55"/>
        <end position="97"/>
    </location>
</feature>
<evidence type="ECO:0000256" key="1">
    <source>
        <dbReference type="ARBA" id="ARBA00004245"/>
    </source>
</evidence>
<dbReference type="Pfam" id="PF00418">
    <property type="entry name" value="Tubulin-binding"/>
    <property type="match status" value="3"/>
</dbReference>
<dbReference type="GO" id="GO:0043005">
    <property type="term" value="C:neuron projection"/>
    <property type="evidence" value="ECO:0007669"/>
    <property type="project" value="TreeGrafter"/>
</dbReference>
<evidence type="ECO:0000313" key="9">
    <source>
        <dbReference type="EMBL" id="JAV39828.1"/>
    </source>
</evidence>
<gene>
    <name evidence="9" type="primary">MAP4</name>
</gene>
<reference evidence="9" key="1">
    <citation type="journal article" date="2017" name="G3 (Bethesda)">
        <title>De Novo Genome and Transcriptome Assembly of the Canadian Beaver (Castor canadensis).</title>
        <authorList>
            <person name="Lok S."/>
            <person name="Paton T.A."/>
            <person name="Wang Z."/>
            <person name="Kaur G."/>
            <person name="Walker S."/>
            <person name="Yuen R.K."/>
            <person name="Sung W.W."/>
            <person name="Whitney J."/>
            <person name="Buchanan J.A."/>
            <person name="Trost B."/>
            <person name="Singh N."/>
            <person name="Apresto B."/>
            <person name="Chen N."/>
            <person name="Coole M."/>
            <person name="Dawson T.J."/>
            <person name="Ho K.Y."/>
            <person name="Hu Z."/>
            <person name="Pullenayegum S."/>
            <person name="Samler K."/>
            <person name="Shipstone A."/>
            <person name="Tsoi F."/>
            <person name="Wang T."/>
            <person name="Pereira S.L."/>
            <person name="Rostami P."/>
            <person name="Ryan C.A."/>
            <person name="Tong A.H."/>
            <person name="Ng K."/>
            <person name="Sundaravadanam Y."/>
            <person name="Simpson J.T."/>
            <person name="Lim B.K."/>
            <person name="Engstrom M.D."/>
            <person name="Dutton C.J."/>
            <person name="Kerr K.C."/>
            <person name="Franke M."/>
            <person name="Rapley W."/>
            <person name="Wintle R.F."/>
            <person name="Scherer S.W."/>
        </authorList>
    </citation>
    <scope>NUCLEOTIDE SEQUENCE</scope>
    <source>
        <strain evidence="9">ROM106880</strain>
        <tissue evidence="9">Muscle</tissue>
    </source>
</reference>
<comment type="subcellular location">
    <subcellularLocation>
        <location evidence="1 7">Cytoplasm</location>
        <location evidence="1 7">Cytoskeleton</location>
    </subcellularLocation>
</comment>
<feature type="compositionally biased region" description="Low complexity" evidence="8">
    <location>
        <begin position="583"/>
        <end position="594"/>
    </location>
</feature>
<feature type="compositionally biased region" description="Basic and acidic residues" evidence="8">
    <location>
        <begin position="55"/>
        <end position="64"/>
    </location>
</feature>
<dbReference type="GO" id="GO:0005874">
    <property type="term" value="C:microtubule"/>
    <property type="evidence" value="ECO:0007669"/>
    <property type="project" value="UniProtKB-KW"/>
</dbReference>
<evidence type="ECO:0000256" key="6">
    <source>
        <dbReference type="ARBA" id="ARBA00023212"/>
    </source>
</evidence>
<feature type="compositionally biased region" description="Low complexity" evidence="8">
    <location>
        <begin position="1745"/>
        <end position="1763"/>
    </location>
</feature>
<keyword evidence="2 7" id="KW-0963">Cytoplasm</keyword>
<feature type="compositionally biased region" description="Low complexity" evidence="8">
    <location>
        <begin position="2072"/>
        <end position="2102"/>
    </location>
</feature>
<feature type="compositionally biased region" description="Basic and acidic residues" evidence="8">
    <location>
        <begin position="967"/>
        <end position="977"/>
    </location>
</feature>
<keyword evidence="5" id="KW-0677">Repeat</keyword>
<dbReference type="GO" id="GO:0008017">
    <property type="term" value="F:microtubule binding"/>
    <property type="evidence" value="ECO:0007669"/>
    <property type="project" value="InterPro"/>
</dbReference>
<evidence type="ECO:0000256" key="2">
    <source>
        <dbReference type="ARBA" id="ARBA00022490"/>
    </source>
</evidence>
<feature type="region of interest" description="Disordered" evidence="8">
    <location>
        <begin position="1648"/>
        <end position="1971"/>
    </location>
</feature>
<keyword evidence="3" id="KW-0597">Phosphoprotein</keyword>
<sequence>MADLSLADALTEPSPEIEEEIKRDFIATLEAEPFDDVVGETVGKTDYIPLLDVDEKAESKKKPCSDTSHVEGTPSSKPAVLANGDHGIEGNNTTGSPTEFFEEKIAYQEYQNSQNWPEDTNFCFQPQQVVNPVQTDPFQIHHDDSLTDLLFLSGGNTNASTFIEQNDPMEDSYGMSSCDTFDPTAVVPQERSLEVPNSPHAESFISPEAIAEPSQLTAAKEVELTSGEEQSPTKALEIMMEQNTNDMVPSRQTEVAPAKDMAPATETEMTWAKDKEQPIESDVTLAKDMILPIETKVAPIKDVILPTGTGVSLAKDVVLPTEIEVAPGKDVTQLKETERTPPIQMDLAPHEDMVPPKEIEIVPALGMEPLSEIEVALPKYTASSAKISSVEEIALSSETEVTLERDTTLPLDTMVLTKDVSLPSETERALVKDMTPPPETEMALGKDVTTPPETKMALGKNVTPLSEKEVASVKDMTLPPETEVAQVKDASLTPETEVTLANNTVPAKNVALSSETEMAPTVIKDMEIAQLEEGKSEDPQVESLQHEGQSTSCIMSPEPGQKYNLPTDEDFVLEKLEQRKPLSSQSSKLSSEASGTTCTQGKQVCRSSDHRSARSKPARVPPELLGGSPPWKTLDPRLDPCPLSQLGWVSGSSSYDEPGNQRKSIRANFLEPQRDHGRETWDIESMPVIMKKKKKKPKQKRYPQPRAGKPWDEDNADEPKGHLFAAGTHKLDVLPSQPITVGTEFGLVSRDNLKSKCVDDSRAAKLVGENFTSESLSLPSSTAEPPKTIMNCPSKVRVQEEGKGKKPMPQSYDKKLIQQGEYILQHASYLNTPVDTSLPSLKEPLIEDSAHKVESPLEIIPKEGCSILEQKVNGGDSKPTAAKELTNLIPISTVSNLLENNLKEGNDESKMTKLQNVKQKEYPENTKEVKQLKKEAFPKQREEINLFASEQLKGKVLMQTPELGSEPFKRMMGDGKVRKGRGSSGKLRVSSGKVRVKSDMPFHLDSEKDGTTVLMPSEPFPKTEIVTAEDKRKELELDSLKQSGTITNLTEVVVMGEAEEMIDPRIGSTFQEFIPLENASSLSQTSATTEKGAIVKNMGVSSQSKEGKCPWINHESTPWISEKPKKRGNEGKNKKLKNNYPIQPAKMADKEEILNPPFVEQDDGTGSISHKNRELGVIFPKMHDLLFSRTSDVPTVEVNDRRNKNVEVNSVELGALKGDKTNTVKDSTVTEPTVKVTDVSCQDQIQGAEFVPSVLSEENKTDLAKGHTAGTDKPNKRSSDGKCKKAKNSFSEKHILENKTDAAKIHVPMETTGDHRIEGMGYVDENRNITITCLRTLSQQMNKSAPLEAMESVACEKLPTPTPQVVKEGDALPDTLTKSGQERAPAQISKLLVDTCSENGIPKQENLEAPCVAIPSTSTEGIALTFTAARVSADRHGDHLRSLKSKGEFAVPRKNEGGIDKGHVVGESESGHCDTSKHSVQQITELSNRHILPGVPAEDHSLLGEVLEAHGNRGDFPASPVNKGETEKGLAPAHNPDLLEDKAQKLSFCESQNTKDRDSKGLNILSTEVDTTLFPPKSEKNKLKEISLACPVTKLECVSVLTPELQSDFSCGKVEIPPSGVVDKLVMTASKDLQLPELKDNIVEAPQKMTEKSEAKVQSERKKENKSRMAEPLKGYMRPTKSRGLTPLLPKSISQEGERSKQLKSSGIVRPEEGNTAVSVTGNDITTPPNKELPPSPEKKTKPLATTQPAKTSTSKAKTQSTSLPKQPALTTSGGPNKKPMSLASGLVPAAPPKRPAAATARSSILPARDIKPKPIADAKIPEKRTSPSKPTSAPALRPGPKSSSTVPKGASPATLVSTGPNSRSPPTPLPKRPTTIKTEGKSTDIKKMTAKSAPADLSRSKSTSTSSVKKNTTPSGATPPAGVAPIRVKPTSTPPRPSVTAAVEKKPISAKVSSSAPRLSRLATNASAPDLKNVRSKVGSTENIKHQPGGGRVQIQNKKVDISKVSSKCGSKANIKHKPGGGDVKIESQKLNFKEKAQAKVGSLDNVGHLPAGGAVKTEGGGSEAPPCPGSPAGEEPAISEAAPEAGAPTSASGLSGHTTLSGGGDQREAQTLDSQIQETN</sequence>
<protein>
    <recommendedName>
        <fullName evidence="7">Microtubule-associated protein</fullName>
    </recommendedName>
</protein>
<feature type="region of interest" description="Disordered" evidence="8">
    <location>
        <begin position="1452"/>
        <end position="1474"/>
    </location>
</feature>
<feature type="compositionally biased region" description="Basic and acidic residues" evidence="8">
    <location>
        <begin position="1649"/>
        <end position="1671"/>
    </location>
</feature>
<dbReference type="PROSITE" id="PS00229">
    <property type="entry name" value="TAU_MAP_1"/>
    <property type="match status" value="2"/>
</dbReference>
<evidence type="ECO:0000256" key="7">
    <source>
        <dbReference type="RuleBase" id="RU000686"/>
    </source>
</evidence>
<evidence type="ECO:0000256" key="4">
    <source>
        <dbReference type="ARBA" id="ARBA00022701"/>
    </source>
</evidence>
<dbReference type="PROSITE" id="PS51491">
    <property type="entry name" value="TAU_MAP_2"/>
    <property type="match status" value="3"/>
</dbReference>
<dbReference type="InterPro" id="IPR027324">
    <property type="entry name" value="MAP2/MAP4/Tau"/>
</dbReference>
<organism evidence="9">
    <name type="scientific">Castor canadensis</name>
    <name type="common">American beaver</name>
    <dbReference type="NCBI Taxonomy" id="51338"/>
    <lineage>
        <taxon>Eukaryota</taxon>
        <taxon>Metazoa</taxon>
        <taxon>Chordata</taxon>
        <taxon>Craniata</taxon>
        <taxon>Vertebrata</taxon>
        <taxon>Euteleostomi</taxon>
        <taxon>Mammalia</taxon>
        <taxon>Eutheria</taxon>
        <taxon>Euarchontoglires</taxon>
        <taxon>Glires</taxon>
        <taxon>Rodentia</taxon>
        <taxon>Castorimorpha</taxon>
        <taxon>Castoridae</taxon>
        <taxon>Castor</taxon>
    </lineage>
</organism>
<name>A0A250Y880_CASCN</name>
<dbReference type="GO" id="GO:0000226">
    <property type="term" value="P:microtubule cytoskeleton organization"/>
    <property type="evidence" value="ECO:0007669"/>
    <property type="project" value="TreeGrafter"/>
</dbReference>